<evidence type="ECO:0000313" key="1">
    <source>
        <dbReference type="EMBL" id="KZL81716.1"/>
    </source>
</evidence>
<name>A0A167BTF8_COLIC</name>
<organism evidence="1 2">
    <name type="scientific">Colletotrichum incanum</name>
    <name type="common">Soybean anthracnose fungus</name>
    <dbReference type="NCBI Taxonomy" id="1573173"/>
    <lineage>
        <taxon>Eukaryota</taxon>
        <taxon>Fungi</taxon>
        <taxon>Dikarya</taxon>
        <taxon>Ascomycota</taxon>
        <taxon>Pezizomycotina</taxon>
        <taxon>Sordariomycetes</taxon>
        <taxon>Hypocreomycetidae</taxon>
        <taxon>Glomerellales</taxon>
        <taxon>Glomerellaceae</taxon>
        <taxon>Colletotrichum</taxon>
        <taxon>Colletotrichum spaethianum species complex</taxon>
    </lineage>
</organism>
<gene>
    <name evidence="1" type="ORF">CI238_08539</name>
</gene>
<comment type="caution">
    <text evidence="1">The sequence shown here is derived from an EMBL/GenBank/DDBJ whole genome shotgun (WGS) entry which is preliminary data.</text>
</comment>
<evidence type="ECO:0000313" key="2">
    <source>
        <dbReference type="Proteomes" id="UP000076584"/>
    </source>
</evidence>
<dbReference type="AlphaFoldDB" id="A0A167BTF8"/>
<dbReference type="EMBL" id="LFIW01001599">
    <property type="protein sequence ID" value="KZL81716.1"/>
    <property type="molecule type" value="Genomic_DNA"/>
</dbReference>
<keyword evidence="2" id="KW-1185">Reference proteome</keyword>
<sequence>MRTMLGEQRGRSGTHQPFSLTPCSLLFESAFTSTLASPCIYSMFGTDQPSDSREEFVSELTSSYEFLTRIFLPSSAIRYPPESRWPHIDAEYIRSFCLNKNDTVVDLIEHIPFIQRDRKDDDEP</sequence>
<reference evidence="1 2" key="1">
    <citation type="submission" date="2015-06" db="EMBL/GenBank/DDBJ databases">
        <title>Survival trade-offs in plant roots during colonization by closely related pathogenic and mutualistic fungi.</title>
        <authorList>
            <person name="Hacquard S."/>
            <person name="Kracher B."/>
            <person name="Hiruma K."/>
            <person name="Weinman A."/>
            <person name="Muench P."/>
            <person name="Garrido Oter R."/>
            <person name="Ver Loren van Themaat E."/>
            <person name="Dallerey J.-F."/>
            <person name="Damm U."/>
            <person name="Henrissat B."/>
            <person name="Lespinet O."/>
            <person name="Thon M."/>
            <person name="Kemen E."/>
            <person name="McHardy A.C."/>
            <person name="Schulze-Lefert P."/>
            <person name="O'Connell R.J."/>
        </authorList>
    </citation>
    <scope>NUCLEOTIDE SEQUENCE [LARGE SCALE GENOMIC DNA]</scope>
    <source>
        <strain evidence="1 2">MAFF 238704</strain>
    </source>
</reference>
<accession>A0A167BTF8</accession>
<protein>
    <submittedName>
        <fullName evidence="1">Uncharacterized protein</fullName>
    </submittedName>
</protein>
<dbReference type="Proteomes" id="UP000076584">
    <property type="component" value="Unassembled WGS sequence"/>
</dbReference>
<proteinExistence type="predicted"/>